<feature type="binding site" evidence="16">
    <location>
        <position position="217"/>
    </location>
    <ligand>
        <name>L-homoserine</name>
        <dbReference type="ChEBI" id="CHEBI:57476"/>
    </ligand>
</feature>
<dbReference type="Pfam" id="PF00742">
    <property type="entry name" value="Homoserine_dh"/>
    <property type="match status" value="1"/>
</dbReference>
<comment type="pathway">
    <text evidence="3 17">Amino-acid biosynthesis; L-methionine biosynthesis via de novo pathway; L-homoserine from L-aspartate: step 3/3.</text>
</comment>
<dbReference type="OrthoDB" id="67851at2759"/>
<dbReference type="AlphaFoldDB" id="A0A1Y1VGX6"/>
<keyword evidence="7 14" id="KW-0028">Amino-acid biosynthesis</keyword>
<comment type="catalytic activity">
    <reaction evidence="12">
        <text>L-homoserine + NADP(+) = L-aspartate 4-semialdehyde + NADPH + H(+)</text>
        <dbReference type="Rhea" id="RHEA:15761"/>
        <dbReference type="ChEBI" id="CHEBI:15378"/>
        <dbReference type="ChEBI" id="CHEBI:57476"/>
        <dbReference type="ChEBI" id="CHEBI:57783"/>
        <dbReference type="ChEBI" id="CHEBI:58349"/>
        <dbReference type="ChEBI" id="CHEBI:537519"/>
        <dbReference type="EC" id="1.1.1.3"/>
    </reaction>
    <physiologicalReaction direction="right-to-left" evidence="12">
        <dbReference type="Rhea" id="RHEA:15763"/>
    </physiologicalReaction>
</comment>
<keyword evidence="22" id="KW-1185">Reference proteome</keyword>
<evidence type="ECO:0000256" key="6">
    <source>
        <dbReference type="ARBA" id="ARBA00013376"/>
    </source>
</evidence>
<keyword evidence="10 14" id="KW-0560">Oxidoreductase</keyword>
<comment type="caution">
    <text evidence="21">The sequence shown here is derived from an EMBL/GenBank/DDBJ whole genome shotgun (WGS) entry which is preliminary data.</text>
</comment>
<evidence type="ECO:0000256" key="9">
    <source>
        <dbReference type="ARBA" id="ARBA00022857"/>
    </source>
</evidence>
<evidence type="ECO:0000256" key="7">
    <source>
        <dbReference type="ARBA" id="ARBA00022605"/>
    </source>
</evidence>
<dbReference type="GO" id="GO:0050661">
    <property type="term" value="F:NADP binding"/>
    <property type="evidence" value="ECO:0007669"/>
    <property type="project" value="InterPro"/>
</dbReference>
<evidence type="ECO:0000259" key="20">
    <source>
        <dbReference type="Pfam" id="PF03447"/>
    </source>
</evidence>
<reference evidence="21 22" key="1">
    <citation type="submission" date="2016-08" db="EMBL/GenBank/DDBJ databases">
        <title>Genomes of anaerobic fungi encode conserved fungal cellulosomes for biomass hydrolysis.</title>
        <authorList>
            <consortium name="DOE Joint Genome Institute"/>
            <person name="Haitjema C.H."/>
            <person name="Gilmore S.P."/>
            <person name="Henske J.K."/>
            <person name="Solomon K.V."/>
            <person name="De Groot R."/>
            <person name="Kuo A."/>
            <person name="Mondo S.J."/>
            <person name="Salamov A.A."/>
            <person name="Labutti K."/>
            <person name="Zhao Z."/>
            <person name="Chiniquy J."/>
            <person name="Barry K."/>
            <person name="Brewer H.M."/>
            <person name="Purvine S.O."/>
            <person name="Wright A.T."/>
            <person name="Boxma B."/>
            <person name="Van Alen T."/>
            <person name="Hackstein J.H."/>
            <person name="Baker S.E."/>
            <person name="Grigoriev I.V."/>
            <person name="O'Malley M.A."/>
        </authorList>
    </citation>
    <scope>NUCLEOTIDE SEQUENCE [LARGE SCALE GENOMIC DNA]</scope>
    <source>
        <strain evidence="22">finn</strain>
    </source>
</reference>
<feature type="domain" description="Aspartate/homoserine dehydrogenase NAD-binding" evidence="20">
    <location>
        <begin position="11"/>
        <end position="136"/>
    </location>
</feature>
<dbReference type="InterPro" id="IPR005106">
    <property type="entry name" value="Asp/hSer_DH_NAD-bd"/>
</dbReference>
<evidence type="ECO:0000259" key="19">
    <source>
        <dbReference type="Pfam" id="PF00742"/>
    </source>
</evidence>
<protein>
    <recommendedName>
        <fullName evidence="6 14">Homoserine dehydrogenase</fullName>
        <shortName evidence="14">HDH</shortName>
        <ecNumber evidence="5 14">1.1.1.3</ecNumber>
    </recommendedName>
</protein>
<evidence type="ECO:0000256" key="2">
    <source>
        <dbReference type="ARBA" id="ARBA00005056"/>
    </source>
</evidence>
<feature type="domain" description="Homoserine dehydrogenase catalytic" evidence="19">
    <location>
        <begin position="158"/>
        <end position="360"/>
    </location>
</feature>
<feature type="binding site" evidence="16">
    <location>
        <position position="119"/>
    </location>
    <ligand>
        <name>NADPH</name>
        <dbReference type="ChEBI" id="CHEBI:57783"/>
    </ligand>
</feature>
<evidence type="ECO:0000313" key="22">
    <source>
        <dbReference type="Proteomes" id="UP000193719"/>
    </source>
</evidence>
<evidence type="ECO:0000256" key="15">
    <source>
        <dbReference type="PIRSR" id="PIRSR036497-1"/>
    </source>
</evidence>
<evidence type="ECO:0000256" key="12">
    <source>
        <dbReference type="ARBA" id="ARBA00048841"/>
    </source>
</evidence>
<dbReference type="InterPro" id="IPR019811">
    <property type="entry name" value="HDH_CS"/>
</dbReference>
<evidence type="ECO:0000256" key="1">
    <source>
        <dbReference type="ARBA" id="ARBA00001920"/>
    </source>
</evidence>
<comment type="cofactor">
    <cofactor evidence="1">
        <name>a metal cation</name>
        <dbReference type="ChEBI" id="CHEBI:25213"/>
    </cofactor>
</comment>
<dbReference type="InterPro" id="IPR011147">
    <property type="entry name" value="Bifunc_Aspkin/hSer_DH"/>
</dbReference>
<organism evidence="21 22">
    <name type="scientific">Piromyces finnis</name>
    <dbReference type="NCBI Taxonomy" id="1754191"/>
    <lineage>
        <taxon>Eukaryota</taxon>
        <taxon>Fungi</taxon>
        <taxon>Fungi incertae sedis</taxon>
        <taxon>Chytridiomycota</taxon>
        <taxon>Chytridiomycota incertae sedis</taxon>
        <taxon>Neocallimastigomycetes</taxon>
        <taxon>Neocallimastigales</taxon>
        <taxon>Neocallimastigaceae</taxon>
        <taxon>Piromyces</taxon>
    </lineage>
</organism>
<evidence type="ECO:0000256" key="14">
    <source>
        <dbReference type="PIRNR" id="PIRNR036497"/>
    </source>
</evidence>
<evidence type="ECO:0000256" key="3">
    <source>
        <dbReference type="ARBA" id="ARBA00005062"/>
    </source>
</evidence>
<dbReference type="InterPro" id="IPR036291">
    <property type="entry name" value="NAD(P)-bd_dom_sf"/>
</dbReference>
<keyword evidence="9 14" id="KW-0521">NADP</keyword>
<dbReference type="UniPathway" id="UPA00050">
    <property type="reaction ID" value="UER00063"/>
</dbReference>
<dbReference type="FunFam" id="3.30.360.10:FF:000006">
    <property type="entry name" value="Bifunctional aspartokinase/homoserine dehydrogenase"/>
    <property type="match status" value="1"/>
</dbReference>
<evidence type="ECO:0000256" key="4">
    <source>
        <dbReference type="ARBA" id="ARBA00006753"/>
    </source>
</evidence>
<proteinExistence type="inferred from homology"/>
<comment type="similarity">
    <text evidence="4 14 18">Belongs to the homoserine dehydrogenase family.</text>
</comment>
<feature type="binding site" evidence="16">
    <location>
        <begin position="11"/>
        <end position="16"/>
    </location>
    <ligand>
        <name>NADP(+)</name>
        <dbReference type="ChEBI" id="CHEBI:58349"/>
    </ligand>
</feature>
<dbReference type="GO" id="GO:0004412">
    <property type="term" value="F:homoserine dehydrogenase activity"/>
    <property type="evidence" value="ECO:0007669"/>
    <property type="project" value="UniProtKB-EC"/>
</dbReference>
<evidence type="ECO:0000256" key="11">
    <source>
        <dbReference type="ARBA" id="ARBA00023167"/>
    </source>
</evidence>
<evidence type="ECO:0000256" key="18">
    <source>
        <dbReference type="RuleBase" id="RU004171"/>
    </source>
</evidence>
<reference evidence="21 22" key="2">
    <citation type="submission" date="2016-08" db="EMBL/GenBank/DDBJ databases">
        <title>Pervasive Adenine N6-methylation of Active Genes in Fungi.</title>
        <authorList>
            <consortium name="DOE Joint Genome Institute"/>
            <person name="Mondo S.J."/>
            <person name="Dannebaum R.O."/>
            <person name="Kuo R.C."/>
            <person name="Labutti K."/>
            <person name="Haridas S."/>
            <person name="Kuo A."/>
            <person name="Salamov A."/>
            <person name="Ahrendt S.R."/>
            <person name="Lipzen A."/>
            <person name="Sullivan W."/>
            <person name="Andreopoulos W.B."/>
            <person name="Clum A."/>
            <person name="Lindquist E."/>
            <person name="Daum C."/>
            <person name="Ramamoorthy G.K."/>
            <person name="Gryganskyi A."/>
            <person name="Culley D."/>
            <person name="Magnuson J.K."/>
            <person name="James T.Y."/>
            <person name="O'Malley M.A."/>
            <person name="Stajich J.E."/>
            <person name="Spatafora J.W."/>
            <person name="Visel A."/>
            <person name="Grigoriev I.V."/>
        </authorList>
    </citation>
    <scope>NUCLEOTIDE SEQUENCE [LARGE SCALE GENOMIC DNA]</scope>
    <source>
        <strain evidence="22">finn</strain>
    </source>
</reference>
<dbReference type="Pfam" id="PF03447">
    <property type="entry name" value="NAD_binding_3"/>
    <property type="match status" value="1"/>
</dbReference>
<gene>
    <name evidence="21" type="ORF">BCR36DRAFT_346290</name>
</gene>
<dbReference type="EC" id="1.1.1.3" evidence="5 14"/>
<dbReference type="Proteomes" id="UP000193719">
    <property type="component" value="Unassembled WGS sequence"/>
</dbReference>
<evidence type="ECO:0000256" key="8">
    <source>
        <dbReference type="ARBA" id="ARBA00022697"/>
    </source>
</evidence>
<name>A0A1Y1VGX6_9FUNG</name>
<keyword evidence="8 14" id="KW-0791">Threonine biosynthesis</keyword>
<dbReference type="GO" id="GO:0070403">
    <property type="term" value="F:NAD+ binding"/>
    <property type="evidence" value="ECO:0007669"/>
    <property type="project" value="EnsemblFungi"/>
</dbReference>
<dbReference type="PIRSF" id="PIRSF036497">
    <property type="entry name" value="HDH_short"/>
    <property type="match status" value="1"/>
</dbReference>
<accession>A0A1Y1VGX6</accession>
<dbReference type="InterPro" id="IPR022697">
    <property type="entry name" value="HDH_short"/>
</dbReference>
<sequence>MTVTLNIGIIGPGYIGSEFLRQVNQYQIKHGFDKLAVIAVAELDRLWLHQPTAEAPGIDLSTWKDTFANIKDKPDLNAFASHLASHQPAVLVDTTASQFVASQYPAWLKQGLHIVTPNKKAFSGDLALFKEIQSLSAQRPGEEYPMVFHESTVGAGLPVLDTLKNLVATGDKIVKIEGIFSGTLSYLFNVFSPSNGPASDAKFSDIVKDAKAKGYTEPDPRDDLNGLDVARKVTICGRLAGLDLSMENLDIENIVPEELRALKTADEFLAALPKYDEHFAKLNEEARKRNEVLRYVGVCDPNGTSSVKLMSYPTSHPFASLKGSDNIIAFTTERFVNPLIIIGAGAGDAVTAFGIFSDVLQIYGRVTYGR</sequence>
<dbReference type="Gene3D" id="3.40.50.720">
    <property type="entry name" value="NAD(P)-binding Rossmann-like Domain"/>
    <property type="match status" value="1"/>
</dbReference>
<keyword evidence="11 14" id="KW-0486">Methionine biosynthesis</keyword>
<feature type="binding site" evidence="16">
    <location>
        <position position="95"/>
    </location>
    <ligand>
        <name>NADPH</name>
        <dbReference type="ChEBI" id="CHEBI:57783"/>
    </ligand>
</feature>
<dbReference type="GO" id="GO:0009090">
    <property type="term" value="P:homoserine biosynthetic process"/>
    <property type="evidence" value="ECO:0007669"/>
    <property type="project" value="EnsemblFungi"/>
</dbReference>
<evidence type="ECO:0000256" key="10">
    <source>
        <dbReference type="ARBA" id="ARBA00023002"/>
    </source>
</evidence>
<dbReference type="SUPFAM" id="SSF51735">
    <property type="entry name" value="NAD(P)-binding Rossmann-fold domains"/>
    <property type="match status" value="1"/>
</dbReference>
<dbReference type="PROSITE" id="PS01042">
    <property type="entry name" value="HOMOSER_DHGENASE"/>
    <property type="match status" value="1"/>
</dbReference>
<dbReference type="GO" id="GO:0009088">
    <property type="term" value="P:threonine biosynthetic process"/>
    <property type="evidence" value="ECO:0007669"/>
    <property type="project" value="UniProtKB-UniPathway"/>
</dbReference>
<evidence type="ECO:0000256" key="17">
    <source>
        <dbReference type="RuleBase" id="RU000579"/>
    </source>
</evidence>
<dbReference type="PANTHER" id="PTHR43070">
    <property type="match status" value="1"/>
</dbReference>
<comment type="pathway">
    <text evidence="2 17">Amino-acid biosynthesis; L-threonine biosynthesis; L-threonine from L-aspartate: step 3/5.</text>
</comment>
<dbReference type="EMBL" id="MCFH01000008">
    <property type="protein sequence ID" value="ORX55910.1"/>
    <property type="molecule type" value="Genomic_DNA"/>
</dbReference>
<evidence type="ECO:0000256" key="13">
    <source>
        <dbReference type="ARBA" id="ARBA00059589"/>
    </source>
</evidence>
<dbReference type="PANTHER" id="PTHR43070:SF5">
    <property type="entry name" value="HOMOSERINE DEHYDROGENASE"/>
    <property type="match status" value="1"/>
</dbReference>
<feature type="active site" description="Proton donor" evidence="15">
    <location>
        <position position="232"/>
    </location>
</feature>
<comment type="function">
    <text evidence="13">Catalyzes the conversion of L-aspartate-beta-semialdehyde (L-Asa) to L-homoserine (L-Hse), the third step in the biosynthesis of amino acids that derive from aspartate (the aspartate family of amino acids), including methioinine and threonine, the latter of which is a precursor to isoleucine; production of homoserine leads to a branch-point in the pathway as it can either be O-phosphorylated for processing to threonine, or O-acylated for processing to methionine.</text>
</comment>
<evidence type="ECO:0000313" key="21">
    <source>
        <dbReference type="EMBL" id="ORX55910.1"/>
    </source>
</evidence>
<dbReference type="Gene3D" id="3.30.360.10">
    <property type="entry name" value="Dihydrodipicolinate Reductase, domain 2"/>
    <property type="match status" value="1"/>
</dbReference>
<dbReference type="InterPro" id="IPR001342">
    <property type="entry name" value="HDH_cat"/>
</dbReference>
<dbReference type="UniPathway" id="UPA00051">
    <property type="reaction ID" value="UER00465"/>
</dbReference>
<dbReference type="STRING" id="1754191.A0A1Y1VGX6"/>
<evidence type="ECO:0000256" key="5">
    <source>
        <dbReference type="ARBA" id="ARBA00013213"/>
    </source>
</evidence>
<dbReference type="GO" id="GO:0009086">
    <property type="term" value="P:methionine biosynthetic process"/>
    <property type="evidence" value="ECO:0007669"/>
    <property type="project" value="UniProtKB-KW"/>
</dbReference>
<dbReference type="SUPFAM" id="SSF55347">
    <property type="entry name" value="Glyceraldehyde-3-phosphate dehydrogenase-like, C-terminal domain"/>
    <property type="match status" value="1"/>
</dbReference>
<evidence type="ECO:0000256" key="16">
    <source>
        <dbReference type="PIRSR" id="PIRSR036497-2"/>
    </source>
</evidence>